<dbReference type="GeneID" id="92790592"/>
<dbReference type="NCBIfam" id="NF046067">
    <property type="entry name" value="SigPepSipWBacil"/>
    <property type="match status" value="1"/>
</dbReference>
<evidence type="ECO:0000259" key="7">
    <source>
        <dbReference type="Pfam" id="PF10502"/>
    </source>
</evidence>
<feature type="transmembrane region" description="Helical" evidence="6">
    <location>
        <begin position="148"/>
        <end position="173"/>
    </location>
</feature>
<sequence length="194" mass="21143">MKKVMKWVSNFLYVIIFTLIIAAIIVVISTKSSGGEPQLFGYQLKTVLSGSMEPEFQTGSVIAVQKMKNPENLKKGDIITFMQDQDTMVTHRIIGITKNKSNLMFKTKGDNNQNPDSDPVLAENVVAEYSGITVPYAGYLLDFASKPIGTAILLIVPGLLLILYAVITVSAALREIDQKAKAIEAAGKDQSVSM</sequence>
<dbReference type="GO" id="GO:0004252">
    <property type="term" value="F:serine-type endopeptidase activity"/>
    <property type="evidence" value="ECO:0007669"/>
    <property type="project" value="UniProtKB-UniRule"/>
</dbReference>
<proteinExistence type="predicted"/>
<dbReference type="NCBIfam" id="TIGR02228">
    <property type="entry name" value="sigpep_I_arch"/>
    <property type="match status" value="1"/>
</dbReference>
<dbReference type="GO" id="GO:0006465">
    <property type="term" value="P:signal peptide processing"/>
    <property type="evidence" value="ECO:0007669"/>
    <property type="project" value="UniProtKB-UniRule"/>
</dbReference>
<evidence type="ECO:0000313" key="8">
    <source>
        <dbReference type="EMBL" id="KAA6451472.1"/>
    </source>
</evidence>
<evidence type="ECO:0000256" key="1">
    <source>
        <dbReference type="ARBA" id="ARBA00004370"/>
    </source>
</evidence>
<name>A0A1R1QAX3_9BACI</name>
<dbReference type="OrthoDB" id="2243765at2"/>
<evidence type="ECO:0000313" key="11">
    <source>
        <dbReference type="Proteomes" id="UP000324326"/>
    </source>
</evidence>
<dbReference type="CDD" id="cd06530">
    <property type="entry name" value="S26_SPase_I"/>
    <property type="match status" value="1"/>
</dbReference>
<accession>A0A1R1RU90</accession>
<dbReference type="InterPro" id="IPR036286">
    <property type="entry name" value="LexA/Signal_pep-like_sf"/>
</dbReference>
<dbReference type="GO" id="GO:0016020">
    <property type="term" value="C:membrane"/>
    <property type="evidence" value="ECO:0007669"/>
    <property type="project" value="UniProtKB-SubCell"/>
</dbReference>
<evidence type="ECO:0000256" key="4">
    <source>
        <dbReference type="ARBA" id="ARBA00023136"/>
    </source>
</evidence>
<reference evidence="8 11" key="2">
    <citation type="submission" date="2018-08" db="EMBL/GenBank/DDBJ databases">
        <title>Bacillus phenotypic plasticity.</title>
        <authorList>
            <person name="Hurtado E."/>
        </authorList>
    </citation>
    <scope>NUCLEOTIDE SEQUENCE [LARGE SCALE GENOMIC DNA]</scope>
    <source>
        <strain evidence="8 11">427</strain>
    </source>
</reference>
<dbReference type="EC" id="3.4.21.89" evidence="5"/>
<comment type="caution">
    <text evidence="9">The sequence shown here is derived from an EMBL/GenBank/DDBJ whole genome shotgun (WGS) entry which is preliminary data.</text>
</comment>
<dbReference type="PRINTS" id="PR00728">
    <property type="entry name" value="SIGNALPTASE"/>
</dbReference>
<dbReference type="PANTHER" id="PTHR10806:SF6">
    <property type="entry name" value="SIGNAL PEPTIDASE COMPLEX CATALYTIC SUBUNIT SEC11"/>
    <property type="match status" value="1"/>
</dbReference>
<dbReference type="Proteomes" id="UP000187367">
    <property type="component" value="Unassembled WGS sequence"/>
</dbReference>
<dbReference type="SUPFAM" id="SSF51306">
    <property type="entry name" value="LexA/Signal peptidase"/>
    <property type="match status" value="1"/>
</dbReference>
<evidence type="ECO:0000313" key="9">
    <source>
        <dbReference type="EMBL" id="OMH99892.1"/>
    </source>
</evidence>
<comment type="subcellular location">
    <subcellularLocation>
        <location evidence="1">Membrane</location>
    </subcellularLocation>
</comment>
<dbReference type="Gene3D" id="2.10.109.10">
    <property type="entry name" value="Umud Fragment, subunit A"/>
    <property type="match status" value="1"/>
</dbReference>
<keyword evidence="10" id="KW-1185">Reference proteome</keyword>
<evidence type="ECO:0000256" key="6">
    <source>
        <dbReference type="SAM" id="Phobius"/>
    </source>
</evidence>
<feature type="domain" description="Peptidase S26" evidence="7">
    <location>
        <begin position="38"/>
        <end position="96"/>
    </location>
</feature>
<organism evidence="9 10">
    <name type="scientific">Bacillus swezeyi</name>
    <dbReference type="NCBI Taxonomy" id="1925020"/>
    <lineage>
        <taxon>Bacteria</taxon>
        <taxon>Bacillati</taxon>
        <taxon>Bacillota</taxon>
        <taxon>Bacilli</taxon>
        <taxon>Bacillales</taxon>
        <taxon>Bacillaceae</taxon>
        <taxon>Bacillus</taxon>
    </lineage>
</organism>
<keyword evidence="8" id="KW-0378">Hydrolase</keyword>
<keyword evidence="4 6" id="KW-0472">Membrane</keyword>
<dbReference type="Proteomes" id="UP000324326">
    <property type="component" value="Unassembled WGS sequence"/>
</dbReference>
<dbReference type="Pfam" id="PF10502">
    <property type="entry name" value="Peptidase_S26"/>
    <property type="match status" value="1"/>
</dbReference>
<dbReference type="AlphaFoldDB" id="A0A1R1QAX3"/>
<protein>
    <recommendedName>
        <fullName evidence="5">Signal peptidase I</fullName>
        <ecNumber evidence="5">3.4.21.89</ecNumber>
    </recommendedName>
</protein>
<dbReference type="GO" id="GO:0009003">
    <property type="term" value="F:signal peptidase activity"/>
    <property type="evidence" value="ECO:0007669"/>
    <property type="project" value="UniProtKB-EC"/>
</dbReference>
<evidence type="ECO:0000256" key="3">
    <source>
        <dbReference type="ARBA" id="ARBA00022989"/>
    </source>
</evidence>
<dbReference type="InterPro" id="IPR001733">
    <property type="entry name" value="Peptidase_S26B"/>
</dbReference>
<feature type="transmembrane region" description="Helical" evidence="6">
    <location>
        <begin position="12"/>
        <end position="30"/>
    </location>
</feature>
<evidence type="ECO:0000313" key="10">
    <source>
        <dbReference type="Proteomes" id="UP000187367"/>
    </source>
</evidence>
<dbReference type="STRING" id="1925020.BTA30_13575"/>
<keyword evidence="2 6" id="KW-0812">Transmembrane</keyword>
<reference evidence="9 10" key="1">
    <citation type="submission" date="2017-01" db="EMBL/GenBank/DDBJ databases">
        <title>Bacillus phylogenomics.</title>
        <authorList>
            <person name="Dunlap C."/>
        </authorList>
    </citation>
    <scope>NUCLEOTIDE SEQUENCE [LARGE SCALE GENOMIC DNA]</scope>
    <source>
        <strain evidence="9 10">NRRL B-41282</strain>
    </source>
</reference>
<dbReference type="PANTHER" id="PTHR10806">
    <property type="entry name" value="SIGNAL PEPTIDASE COMPLEX CATALYTIC SUBUNIT SEC11"/>
    <property type="match status" value="1"/>
</dbReference>
<accession>A0A1R1QAX3</accession>
<dbReference type="RefSeq" id="WP_076761845.1">
    <property type="nucleotide sequence ID" value="NZ_CM125431.1"/>
</dbReference>
<dbReference type="EMBL" id="QSND01000002">
    <property type="protein sequence ID" value="KAA6451472.1"/>
    <property type="molecule type" value="Genomic_DNA"/>
</dbReference>
<evidence type="ECO:0000256" key="5">
    <source>
        <dbReference type="NCBIfam" id="TIGR02228"/>
    </source>
</evidence>
<gene>
    <name evidence="9" type="ORF">BW143_19605</name>
    <name evidence="8" type="ORF">DX927_11985</name>
</gene>
<evidence type="ECO:0000256" key="2">
    <source>
        <dbReference type="ARBA" id="ARBA00022692"/>
    </source>
</evidence>
<keyword evidence="3 6" id="KW-1133">Transmembrane helix</keyword>
<dbReference type="InterPro" id="IPR019533">
    <property type="entry name" value="Peptidase_S26"/>
</dbReference>
<dbReference type="EMBL" id="MTJL01000044">
    <property type="protein sequence ID" value="OMH99892.1"/>
    <property type="molecule type" value="Genomic_DNA"/>
</dbReference>